<dbReference type="AlphaFoldDB" id="A0A8R7U7P4"/>
<protein>
    <submittedName>
        <fullName evidence="2">Uncharacterized protein</fullName>
    </submittedName>
</protein>
<evidence type="ECO:0000256" key="1">
    <source>
        <dbReference type="SAM" id="MobiDB-lite"/>
    </source>
</evidence>
<feature type="compositionally biased region" description="Basic and acidic residues" evidence="1">
    <location>
        <begin position="51"/>
        <end position="75"/>
    </location>
</feature>
<keyword evidence="3" id="KW-1185">Reference proteome</keyword>
<dbReference type="Gramene" id="TuG1812G0400002346.01.T01">
    <property type="protein sequence ID" value="TuG1812G0400002346.01.T01.cds344980"/>
    <property type="gene ID" value="TuG1812G0400002346.01"/>
</dbReference>
<evidence type="ECO:0000313" key="2">
    <source>
        <dbReference type="EnsemblPlants" id="TuG1812G0400002346.01.T01.cds344980"/>
    </source>
</evidence>
<feature type="region of interest" description="Disordered" evidence="1">
    <location>
        <begin position="1"/>
        <end position="83"/>
    </location>
</feature>
<accession>A0A8R7U7P4</accession>
<sequence>QSHLPVAAASHSTSHARTHPPHSSTRLRFSGPAGRGLLARARRHGRAGRRPGPEEEARREPEPQARQHHQDDHQRLDRRRRRRPRDLRRWWRRRRRGWERRHRQRRRLLAIEHGCARARVRRDG</sequence>
<dbReference type="Proteomes" id="UP000015106">
    <property type="component" value="Chromosome 4"/>
</dbReference>
<organism evidence="2 3">
    <name type="scientific">Triticum urartu</name>
    <name type="common">Red wild einkorn</name>
    <name type="synonym">Crithodium urartu</name>
    <dbReference type="NCBI Taxonomy" id="4572"/>
    <lineage>
        <taxon>Eukaryota</taxon>
        <taxon>Viridiplantae</taxon>
        <taxon>Streptophyta</taxon>
        <taxon>Embryophyta</taxon>
        <taxon>Tracheophyta</taxon>
        <taxon>Spermatophyta</taxon>
        <taxon>Magnoliopsida</taxon>
        <taxon>Liliopsida</taxon>
        <taxon>Poales</taxon>
        <taxon>Poaceae</taxon>
        <taxon>BOP clade</taxon>
        <taxon>Pooideae</taxon>
        <taxon>Triticodae</taxon>
        <taxon>Triticeae</taxon>
        <taxon>Triticinae</taxon>
        <taxon>Triticum</taxon>
    </lineage>
</organism>
<proteinExistence type="predicted"/>
<reference evidence="2" key="2">
    <citation type="submission" date="2018-03" db="EMBL/GenBank/DDBJ databases">
        <title>The Triticum urartu genome reveals the dynamic nature of wheat genome evolution.</title>
        <authorList>
            <person name="Ling H."/>
            <person name="Ma B."/>
            <person name="Shi X."/>
            <person name="Liu H."/>
            <person name="Dong L."/>
            <person name="Sun H."/>
            <person name="Cao Y."/>
            <person name="Gao Q."/>
            <person name="Zheng S."/>
            <person name="Li Y."/>
            <person name="Yu Y."/>
            <person name="Du H."/>
            <person name="Qi M."/>
            <person name="Li Y."/>
            <person name="Yu H."/>
            <person name="Cui Y."/>
            <person name="Wang N."/>
            <person name="Chen C."/>
            <person name="Wu H."/>
            <person name="Zhao Y."/>
            <person name="Zhang J."/>
            <person name="Li Y."/>
            <person name="Zhou W."/>
            <person name="Zhang B."/>
            <person name="Hu W."/>
            <person name="Eijk M."/>
            <person name="Tang J."/>
            <person name="Witsenboer H."/>
            <person name="Zhao S."/>
            <person name="Li Z."/>
            <person name="Zhang A."/>
            <person name="Wang D."/>
            <person name="Liang C."/>
        </authorList>
    </citation>
    <scope>NUCLEOTIDE SEQUENCE [LARGE SCALE GENOMIC DNA]</scope>
    <source>
        <strain evidence="2">cv. G1812</strain>
    </source>
</reference>
<reference evidence="3" key="1">
    <citation type="journal article" date="2013" name="Nature">
        <title>Draft genome of the wheat A-genome progenitor Triticum urartu.</title>
        <authorList>
            <person name="Ling H.Q."/>
            <person name="Zhao S."/>
            <person name="Liu D."/>
            <person name="Wang J."/>
            <person name="Sun H."/>
            <person name="Zhang C."/>
            <person name="Fan H."/>
            <person name="Li D."/>
            <person name="Dong L."/>
            <person name="Tao Y."/>
            <person name="Gao C."/>
            <person name="Wu H."/>
            <person name="Li Y."/>
            <person name="Cui Y."/>
            <person name="Guo X."/>
            <person name="Zheng S."/>
            <person name="Wang B."/>
            <person name="Yu K."/>
            <person name="Liang Q."/>
            <person name="Yang W."/>
            <person name="Lou X."/>
            <person name="Chen J."/>
            <person name="Feng M."/>
            <person name="Jian J."/>
            <person name="Zhang X."/>
            <person name="Luo G."/>
            <person name="Jiang Y."/>
            <person name="Liu J."/>
            <person name="Wang Z."/>
            <person name="Sha Y."/>
            <person name="Zhang B."/>
            <person name="Wu H."/>
            <person name="Tang D."/>
            <person name="Shen Q."/>
            <person name="Xue P."/>
            <person name="Zou S."/>
            <person name="Wang X."/>
            <person name="Liu X."/>
            <person name="Wang F."/>
            <person name="Yang Y."/>
            <person name="An X."/>
            <person name="Dong Z."/>
            <person name="Zhang K."/>
            <person name="Zhang X."/>
            <person name="Luo M.C."/>
            <person name="Dvorak J."/>
            <person name="Tong Y."/>
            <person name="Wang J."/>
            <person name="Yang H."/>
            <person name="Li Z."/>
            <person name="Wang D."/>
            <person name="Zhang A."/>
            <person name="Wang J."/>
        </authorList>
    </citation>
    <scope>NUCLEOTIDE SEQUENCE</scope>
    <source>
        <strain evidence="3">cv. G1812</strain>
    </source>
</reference>
<reference evidence="2" key="3">
    <citation type="submission" date="2022-06" db="UniProtKB">
        <authorList>
            <consortium name="EnsemblPlants"/>
        </authorList>
    </citation>
    <scope>IDENTIFICATION</scope>
</reference>
<feature type="compositionally biased region" description="Basic residues" evidence="1">
    <location>
        <begin position="40"/>
        <end position="49"/>
    </location>
</feature>
<evidence type="ECO:0000313" key="3">
    <source>
        <dbReference type="Proteomes" id="UP000015106"/>
    </source>
</evidence>
<dbReference type="EnsemblPlants" id="TuG1812G0400002346.01.T01">
    <property type="protein sequence ID" value="TuG1812G0400002346.01.T01.cds344980"/>
    <property type="gene ID" value="TuG1812G0400002346.01"/>
</dbReference>
<name>A0A8R7U7P4_TRIUA</name>